<keyword evidence="2" id="KW-1185">Reference proteome</keyword>
<dbReference type="EMBL" id="CP114040">
    <property type="protein sequence ID" value="WAS96588.1"/>
    <property type="molecule type" value="Genomic_DNA"/>
</dbReference>
<evidence type="ECO:0000313" key="1">
    <source>
        <dbReference type="EMBL" id="WAS96588.1"/>
    </source>
</evidence>
<proteinExistence type="predicted"/>
<evidence type="ECO:0000313" key="2">
    <source>
        <dbReference type="Proteomes" id="UP001164459"/>
    </source>
</evidence>
<accession>A0ABY7HBU7</accession>
<reference evidence="1" key="1">
    <citation type="submission" date="2022-11" db="EMBL/GenBank/DDBJ databases">
        <title>Minimal conservation of predation-associated metabolite biosynthetic gene clusters underscores biosynthetic potential of Myxococcota including descriptions for ten novel species: Archangium lansinium sp. nov., Myxococcus landrumus sp. nov., Nannocystis bai.</title>
        <authorList>
            <person name="Ahearne A."/>
            <person name="Stevens C."/>
            <person name="Dowd S."/>
        </authorList>
    </citation>
    <scope>NUCLEOTIDE SEQUENCE</scope>
    <source>
        <strain evidence="1">Fl3</strain>
    </source>
</reference>
<dbReference type="RefSeq" id="WP_269038954.1">
    <property type="nucleotide sequence ID" value="NZ_CP114040.1"/>
</dbReference>
<name>A0ABY7HBU7_9BACT</name>
<dbReference type="Proteomes" id="UP001164459">
    <property type="component" value="Chromosome"/>
</dbReference>
<gene>
    <name evidence="1" type="ORF">O0S08_10560</name>
</gene>
<sequence length="68" mass="7180">MRIFKNTRFDDEFDLDIRIKLPPPPDPNHEVHASGGCGSQPGNQSCATPCGGTCTGCASNPPVSQCCC</sequence>
<protein>
    <submittedName>
        <fullName evidence="1">Uncharacterized protein</fullName>
    </submittedName>
</protein>
<organism evidence="1 2">
    <name type="scientific">Nannocystis punicea</name>
    <dbReference type="NCBI Taxonomy" id="2995304"/>
    <lineage>
        <taxon>Bacteria</taxon>
        <taxon>Pseudomonadati</taxon>
        <taxon>Myxococcota</taxon>
        <taxon>Polyangia</taxon>
        <taxon>Nannocystales</taxon>
        <taxon>Nannocystaceae</taxon>
        <taxon>Nannocystis</taxon>
    </lineage>
</organism>